<keyword evidence="1" id="KW-0812">Transmembrane</keyword>
<accession>A0AAW0L5T7</accession>
<protein>
    <submittedName>
        <fullName evidence="2">Uncharacterized protein</fullName>
    </submittedName>
</protein>
<keyword evidence="1" id="KW-1133">Transmembrane helix</keyword>
<gene>
    <name evidence="2" type="ORF">CFP56_008276</name>
</gene>
<evidence type="ECO:0000256" key="1">
    <source>
        <dbReference type="SAM" id="Phobius"/>
    </source>
</evidence>
<comment type="caution">
    <text evidence="2">The sequence shown here is derived from an EMBL/GenBank/DDBJ whole genome shotgun (WGS) entry which is preliminary data.</text>
</comment>
<dbReference type="EMBL" id="PKMF04000159">
    <property type="protein sequence ID" value="KAK7846179.1"/>
    <property type="molecule type" value="Genomic_DNA"/>
</dbReference>
<dbReference type="PANTHER" id="PTHR34677:SF1">
    <property type="entry name" value="TRANSMEMBRANE PROTEIN"/>
    <property type="match status" value="1"/>
</dbReference>
<reference evidence="2 3" key="1">
    <citation type="journal article" date="2018" name="Sci. Data">
        <title>The draft genome sequence of cork oak.</title>
        <authorList>
            <person name="Ramos A.M."/>
            <person name="Usie A."/>
            <person name="Barbosa P."/>
            <person name="Barros P.M."/>
            <person name="Capote T."/>
            <person name="Chaves I."/>
            <person name="Simoes F."/>
            <person name="Abreu I."/>
            <person name="Carrasquinho I."/>
            <person name="Faro C."/>
            <person name="Guimaraes J.B."/>
            <person name="Mendonca D."/>
            <person name="Nobrega F."/>
            <person name="Rodrigues L."/>
            <person name="Saibo N.J.M."/>
            <person name="Varela M.C."/>
            <person name="Egas C."/>
            <person name="Matos J."/>
            <person name="Miguel C.M."/>
            <person name="Oliveira M.M."/>
            <person name="Ricardo C.P."/>
            <person name="Goncalves S."/>
        </authorList>
    </citation>
    <scope>NUCLEOTIDE SEQUENCE [LARGE SCALE GENOMIC DNA]</scope>
    <source>
        <strain evidence="3">cv. HL8</strain>
    </source>
</reference>
<feature type="transmembrane region" description="Helical" evidence="1">
    <location>
        <begin position="417"/>
        <end position="436"/>
    </location>
</feature>
<feature type="transmembrane region" description="Helical" evidence="1">
    <location>
        <begin position="210"/>
        <end position="233"/>
    </location>
</feature>
<dbReference type="PANTHER" id="PTHR34677">
    <property type="match status" value="1"/>
</dbReference>
<name>A0AAW0L5T7_QUESU</name>
<evidence type="ECO:0000313" key="2">
    <source>
        <dbReference type="EMBL" id="KAK7846179.1"/>
    </source>
</evidence>
<evidence type="ECO:0000313" key="3">
    <source>
        <dbReference type="Proteomes" id="UP000237347"/>
    </source>
</evidence>
<keyword evidence="1" id="KW-0472">Membrane</keyword>
<keyword evidence="3" id="KW-1185">Reference proteome</keyword>
<organism evidence="2 3">
    <name type="scientific">Quercus suber</name>
    <name type="common">Cork oak</name>
    <dbReference type="NCBI Taxonomy" id="58331"/>
    <lineage>
        <taxon>Eukaryota</taxon>
        <taxon>Viridiplantae</taxon>
        <taxon>Streptophyta</taxon>
        <taxon>Embryophyta</taxon>
        <taxon>Tracheophyta</taxon>
        <taxon>Spermatophyta</taxon>
        <taxon>Magnoliopsida</taxon>
        <taxon>eudicotyledons</taxon>
        <taxon>Gunneridae</taxon>
        <taxon>Pentapetalae</taxon>
        <taxon>rosids</taxon>
        <taxon>fabids</taxon>
        <taxon>Fagales</taxon>
        <taxon>Fagaceae</taxon>
        <taxon>Quercus</taxon>
    </lineage>
</organism>
<dbReference type="AlphaFoldDB" id="A0AAW0L5T7"/>
<proteinExistence type="predicted"/>
<dbReference type="Proteomes" id="UP000237347">
    <property type="component" value="Unassembled WGS sequence"/>
</dbReference>
<feature type="transmembrane region" description="Helical" evidence="1">
    <location>
        <begin position="184"/>
        <end position="204"/>
    </location>
</feature>
<sequence length="466" mass="52535">MKLFHGRNCLYPYQISRIAVVGIVSIRIACHLQVIALSGWLKVRLPVEYYELTRGLRWSIPYLSLPWERETGHTRLVMGNSSLPVSVHMSKNPKSEIMKILSALVGKDYESPAENAMYTYRQNILNLFLNQLSMWSDFGRNMLWLAIIGGGLKNVHALLILILKLKKKNSEEQRDYGVIISPRFEIIIVNLALTSICQASAAIIRGGTASGIAVGVLLLGVVSFLLLALLVFLSIGITFETLLQYDEVHQEGQGFWCQNIVRVVLVSVKGDPRRPKKHYVTILGSLYEDYRGPPKSKLSQISRGSSHTQAEAPFIQKLFGKLRIYYTLLESVIQKLCGELRIYYPLLESVRRALLAIMAGFYEDNSSSKIPTIFSLCINCFHLFFLVLEKPFIDKTISCLRSCQFPVKHELSAKDEYKFGILMLILALVGILPQIMNELCALYKGIKGVFIKSDPALKDNIADSQL</sequence>
<feature type="transmembrane region" description="Helical" evidence="1">
    <location>
        <begin position="142"/>
        <end position="163"/>
    </location>
</feature>
<feature type="transmembrane region" description="Helical" evidence="1">
    <location>
        <begin position="20"/>
        <end position="41"/>
    </location>
</feature>
<feature type="transmembrane region" description="Helical" evidence="1">
    <location>
        <begin position="368"/>
        <end position="388"/>
    </location>
</feature>